<evidence type="ECO:0000256" key="1">
    <source>
        <dbReference type="ARBA" id="ARBA00003767"/>
    </source>
</evidence>
<dbReference type="EMBL" id="VVIM01000009">
    <property type="protein sequence ID" value="KAB0793493.1"/>
    <property type="molecule type" value="Genomic_DNA"/>
</dbReference>
<dbReference type="Gene3D" id="3.30.160.60">
    <property type="entry name" value="Classic Zinc Finger"/>
    <property type="match status" value="2"/>
</dbReference>
<keyword evidence="7" id="KW-0805">Transcription regulation</keyword>
<evidence type="ECO:0000256" key="12">
    <source>
        <dbReference type="SAM" id="MobiDB-lite"/>
    </source>
</evidence>
<evidence type="ECO:0000313" key="16">
    <source>
        <dbReference type="Proteomes" id="UP000327044"/>
    </source>
</evidence>
<dbReference type="Gene3D" id="3.30.710.10">
    <property type="entry name" value="Potassium Channel Kv1.1, Chain A"/>
    <property type="match status" value="1"/>
</dbReference>
<comment type="caution">
    <text evidence="15">The sequence shown here is derived from an EMBL/GenBank/DDBJ whole genome shotgun (WGS) entry which is preliminary data.</text>
</comment>
<dbReference type="PROSITE" id="PS50157">
    <property type="entry name" value="ZINC_FINGER_C2H2_2"/>
    <property type="match status" value="2"/>
</dbReference>
<dbReference type="CDD" id="cd18315">
    <property type="entry name" value="BTB_POZ_BAB-like"/>
    <property type="match status" value="1"/>
</dbReference>
<dbReference type="PANTHER" id="PTHR23110">
    <property type="entry name" value="BTB DOMAIN TRANSCRIPTION FACTOR"/>
    <property type="match status" value="1"/>
</dbReference>
<dbReference type="Pfam" id="PF00651">
    <property type="entry name" value="BTB"/>
    <property type="match status" value="1"/>
</dbReference>
<feature type="compositionally biased region" description="Polar residues" evidence="12">
    <location>
        <begin position="1"/>
        <end position="16"/>
    </location>
</feature>
<accession>A0A5N4A839</accession>
<dbReference type="InterPro" id="IPR011333">
    <property type="entry name" value="SKP1/BTB/POZ_sf"/>
</dbReference>
<evidence type="ECO:0000256" key="10">
    <source>
        <dbReference type="ARBA" id="ARBA00023242"/>
    </source>
</evidence>
<feature type="domain" description="C2H2-type" evidence="14">
    <location>
        <begin position="331"/>
        <end position="358"/>
    </location>
</feature>
<dbReference type="GO" id="GO:0003677">
    <property type="term" value="F:DNA binding"/>
    <property type="evidence" value="ECO:0007669"/>
    <property type="project" value="UniProtKB-KW"/>
</dbReference>
<feature type="compositionally biased region" description="Polar residues" evidence="12">
    <location>
        <begin position="217"/>
        <end position="227"/>
    </location>
</feature>
<keyword evidence="6" id="KW-0862">Zinc</keyword>
<evidence type="ECO:0000256" key="11">
    <source>
        <dbReference type="PROSITE-ProRule" id="PRU00042"/>
    </source>
</evidence>
<gene>
    <name evidence="15" type="ORF">PPYR_13113</name>
</gene>
<dbReference type="Pfam" id="PF00096">
    <property type="entry name" value="zf-C2H2"/>
    <property type="match status" value="2"/>
</dbReference>
<name>A0A5N4A839_PHOPY</name>
<keyword evidence="9" id="KW-0804">Transcription</keyword>
<dbReference type="PROSITE" id="PS50097">
    <property type="entry name" value="BTB"/>
    <property type="match status" value="1"/>
</dbReference>
<dbReference type="SMART" id="SM00225">
    <property type="entry name" value="BTB"/>
    <property type="match status" value="1"/>
</dbReference>
<evidence type="ECO:0000256" key="4">
    <source>
        <dbReference type="ARBA" id="ARBA00022737"/>
    </source>
</evidence>
<dbReference type="InterPro" id="IPR013087">
    <property type="entry name" value="Znf_C2H2_type"/>
</dbReference>
<dbReference type="InParanoid" id="A0A5N4A839"/>
<dbReference type="InterPro" id="IPR051095">
    <property type="entry name" value="Dros_DevTransReg"/>
</dbReference>
<dbReference type="PROSITE" id="PS00028">
    <property type="entry name" value="ZINC_FINGER_C2H2_1"/>
    <property type="match status" value="2"/>
</dbReference>
<feature type="region of interest" description="Disordered" evidence="12">
    <location>
        <begin position="206"/>
        <end position="235"/>
    </location>
</feature>
<evidence type="ECO:0000256" key="2">
    <source>
        <dbReference type="ARBA" id="ARBA00004123"/>
    </source>
</evidence>
<evidence type="ECO:0000259" key="13">
    <source>
        <dbReference type="PROSITE" id="PS50097"/>
    </source>
</evidence>
<evidence type="ECO:0000256" key="6">
    <source>
        <dbReference type="ARBA" id="ARBA00022833"/>
    </source>
</evidence>
<dbReference type="GO" id="GO:0048513">
    <property type="term" value="P:animal organ development"/>
    <property type="evidence" value="ECO:0007669"/>
    <property type="project" value="UniProtKB-ARBA"/>
</dbReference>
<dbReference type="GO" id="GO:0005634">
    <property type="term" value="C:nucleus"/>
    <property type="evidence" value="ECO:0007669"/>
    <property type="project" value="UniProtKB-SubCell"/>
</dbReference>
<feature type="region of interest" description="Disordered" evidence="12">
    <location>
        <begin position="508"/>
        <end position="527"/>
    </location>
</feature>
<dbReference type="InterPro" id="IPR036236">
    <property type="entry name" value="Znf_C2H2_sf"/>
</dbReference>
<evidence type="ECO:0000256" key="3">
    <source>
        <dbReference type="ARBA" id="ARBA00022723"/>
    </source>
</evidence>
<dbReference type="PANTHER" id="PTHR23110:SF109">
    <property type="entry name" value="FI07618P-RELATED"/>
    <property type="match status" value="1"/>
</dbReference>
<evidence type="ECO:0000256" key="5">
    <source>
        <dbReference type="ARBA" id="ARBA00022771"/>
    </source>
</evidence>
<reference evidence="15 16" key="1">
    <citation type="journal article" date="2018" name="Elife">
        <title>Firefly genomes illuminate parallel origins of bioluminescence in beetles.</title>
        <authorList>
            <person name="Fallon T.R."/>
            <person name="Lower S.E."/>
            <person name="Chang C.H."/>
            <person name="Bessho-Uehara M."/>
            <person name="Martin G.J."/>
            <person name="Bewick A.J."/>
            <person name="Behringer M."/>
            <person name="Debat H.J."/>
            <person name="Wong I."/>
            <person name="Day J.C."/>
            <person name="Suvorov A."/>
            <person name="Silva C.J."/>
            <person name="Stanger-Hall K.F."/>
            <person name="Hall D.W."/>
            <person name="Schmitz R.J."/>
            <person name="Nelson D.R."/>
            <person name="Lewis S.M."/>
            <person name="Shigenobu S."/>
            <person name="Bybee S.M."/>
            <person name="Larracuente A.M."/>
            <person name="Oba Y."/>
            <person name="Weng J.K."/>
        </authorList>
    </citation>
    <scope>NUCLEOTIDE SEQUENCE [LARGE SCALE GENOMIC DNA]</scope>
    <source>
        <strain evidence="15">1611_PpyrPB1</strain>
        <tissue evidence="15">Whole body</tissue>
    </source>
</reference>
<dbReference type="Proteomes" id="UP000327044">
    <property type="component" value="Unassembled WGS sequence"/>
</dbReference>
<dbReference type="SUPFAM" id="SSF57667">
    <property type="entry name" value="beta-beta-alpha zinc fingers"/>
    <property type="match status" value="1"/>
</dbReference>
<feature type="domain" description="BTB" evidence="13">
    <location>
        <begin position="75"/>
        <end position="140"/>
    </location>
</feature>
<sequence>MKDQVTAETDPTTLQRSESDAMEEVWTSHPTNVATFSIELETGMTPNNALHLVWDNHLENVSNLFQVLYQDNKLVDVTIACRDGLLRAHKLVLSACSPYFERIFNDNPCKHPVVIMRGVQYNEMQMILDYIYKGFIDIPASSLNNLICVASELEIKGFENFQNNGYDNLPSNSPTEQFTRYNSEVSIATKRVTSKDEVKQTSASISNARFSDKKPNLQKSSNFNDTRNYVKLNGNGGESRTSLKIVSADSAPKERLPLLQEDNQWFETDDSLLYDDKSSDESDCDYVPNRSSSDGGLRKSALICRICFYKCKSKKDLVFHQKTHIITGKPHKCDFCPSSFSRSSHLARHRRMHTGERPFGCMSCNKSFARQDKLKQHIRASHDPDGCSYDFMPLEPVSIIATNVQPVNALPQIAKVESRSDDELRKTPSYRTLALRQIQPKPEIIKRVSPQEKFRDEIGQPSDLLTEKRRRGRPRKRPITGITEIPVVFGPKRKRGRPRKVPIVTEETPSVPKIKEECASPTPPEEIESVDIPEKDQYSLHNEHTEHIMIEPLIELNSGMQLASDDNAVDSLSIMPANLETSCKPILLSKDVTIEPIDSSLMAKIEQISP</sequence>
<organism evidence="15 16">
    <name type="scientific">Photinus pyralis</name>
    <name type="common">Common eastern firefly</name>
    <name type="synonym">Lampyris pyralis</name>
    <dbReference type="NCBI Taxonomy" id="7054"/>
    <lineage>
        <taxon>Eukaryota</taxon>
        <taxon>Metazoa</taxon>
        <taxon>Ecdysozoa</taxon>
        <taxon>Arthropoda</taxon>
        <taxon>Hexapoda</taxon>
        <taxon>Insecta</taxon>
        <taxon>Pterygota</taxon>
        <taxon>Neoptera</taxon>
        <taxon>Endopterygota</taxon>
        <taxon>Coleoptera</taxon>
        <taxon>Polyphaga</taxon>
        <taxon>Elateriformia</taxon>
        <taxon>Elateroidea</taxon>
        <taxon>Lampyridae</taxon>
        <taxon>Lampyrinae</taxon>
        <taxon>Photinus</taxon>
    </lineage>
</organism>
<evidence type="ECO:0000313" key="15">
    <source>
        <dbReference type="EMBL" id="KAB0793493.1"/>
    </source>
</evidence>
<keyword evidence="4" id="KW-0677">Repeat</keyword>
<dbReference type="AlphaFoldDB" id="A0A5N4A839"/>
<keyword evidence="10" id="KW-0539">Nucleus</keyword>
<comment type="subcellular location">
    <subcellularLocation>
        <location evidence="2">Nucleus</location>
    </subcellularLocation>
</comment>
<keyword evidence="5 11" id="KW-0863">Zinc-finger</keyword>
<dbReference type="InterPro" id="IPR000210">
    <property type="entry name" value="BTB/POZ_dom"/>
</dbReference>
<dbReference type="GO" id="GO:0003006">
    <property type="term" value="P:developmental process involved in reproduction"/>
    <property type="evidence" value="ECO:0007669"/>
    <property type="project" value="UniProtKB-ARBA"/>
</dbReference>
<dbReference type="PRINTS" id="PR00929">
    <property type="entry name" value="ATHOOK"/>
</dbReference>
<keyword evidence="16" id="KW-1185">Reference proteome</keyword>
<keyword evidence="3" id="KW-0479">Metal-binding</keyword>
<proteinExistence type="predicted"/>
<dbReference type="SUPFAM" id="SSF54695">
    <property type="entry name" value="POZ domain"/>
    <property type="match status" value="1"/>
</dbReference>
<protein>
    <recommendedName>
        <fullName evidence="17">BTB domain-containing protein</fullName>
    </recommendedName>
</protein>
<comment type="function">
    <text evidence="1">May be involved in transcriptional regulation.</text>
</comment>
<keyword evidence="8" id="KW-0238">DNA-binding</keyword>
<dbReference type="InterPro" id="IPR017956">
    <property type="entry name" value="AT_hook_DNA-bd_motif"/>
</dbReference>
<dbReference type="GO" id="GO:0008270">
    <property type="term" value="F:zinc ion binding"/>
    <property type="evidence" value="ECO:0007669"/>
    <property type="project" value="UniProtKB-KW"/>
</dbReference>
<evidence type="ECO:0000256" key="9">
    <source>
        <dbReference type="ARBA" id="ARBA00023163"/>
    </source>
</evidence>
<dbReference type="GO" id="GO:0048666">
    <property type="term" value="P:neuron development"/>
    <property type="evidence" value="ECO:0007669"/>
    <property type="project" value="UniProtKB-ARBA"/>
</dbReference>
<evidence type="ECO:0000256" key="7">
    <source>
        <dbReference type="ARBA" id="ARBA00023015"/>
    </source>
</evidence>
<dbReference type="FunFam" id="3.30.160.60:FF:000512">
    <property type="entry name" value="zinc finger protein 197 isoform X1"/>
    <property type="match status" value="1"/>
</dbReference>
<feature type="domain" description="C2H2-type" evidence="14">
    <location>
        <begin position="359"/>
        <end position="382"/>
    </location>
</feature>
<evidence type="ECO:0000259" key="14">
    <source>
        <dbReference type="PROSITE" id="PS50157"/>
    </source>
</evidence>
<feature type="region of interest" description="Disordered" evidence="12">
    <location>
        <begin position="1"/>
        <end position="24"/>
    </location>
</feature>
<evidence type="ECO:0000256" key="8">
    <source>
        <dbReference type="ARBA" id="ARBA00023125"/>
    </source>
</evidence>
<evidence type="ECO:0008006" key="17">
    <source>
        <dbReference type="Google" id="ProtNLM"/>
    </source>
</evidence>
<dbReference type="GO" id="GO:0006357">
    <property type="term" value="P:regulation of transcription by RNA polymerase II"/>
    <property type="evidence" value="ECO:0007669"/>
    <property type="project" value="TreeGrafter"/>
</dbReference>
<dbReference type="FunFam" id="3.30.160.60:FF:000097">
    <property type="entry name" value="Zinc finger protein"/>
    <property type="match status" value="1"/>
</dbReference>
<dbReference type="SMART" id="SM00355">
    <property type="entry name" value="ZnF_C2H2"/>
    <property type="match status" value="3"/>
</dbReference>